<organism evidence="1 2">
    <name type="scientific">Vanilla planifolia</name>
    <name type="common">Vanilla</name>
    <dbReference type="NCBI Taxonomy" id="51239"/>
    <lineage>
        <taxon>Eukaryota</taxon>
        <taxon>Viridiplantae</taxon>
        <taxon>Streptophyta</taxon>
        <taxon>Embryophyta</taxon>
        <taxon>Tracheophyta</taxon>
        <taxon>Spermatophyta</taxon>
        <taxon>Magnoliopsida</taxon>
        <taxon>Liliopsida</taxon>
        <taxon>Asparagales</taxon>
        <taxon>Orchidaceae</taxon>
        <taxon>Vanilloideae</taxon>
        <taxon>Vanilleae</taxon>
        <taxon>Vanilla</taxon>
    </lineage>
</organism>
<accession>A0A835UP33</accession>
<protein>
    <submittedName>
        <fullName evidence="1">Uncharacterized protein</fullName>
    </submittedName>
</protein>
<gene>
    <name evidence="1" type="ORF">HPP92_017981</name>
</gene>
<dbReference type="AlphaFoldDB" id="A0A835UP33"/>
<evidence type="ECO:0000313" key="2">
    <source>
        <dbReference type="Proteomes" id="UP000639772"/>
    </source>
</evidence>
<dbReference type="EMBL" id="JADCNM010000009">
    <property type="protein sequence ID" value="KAG0468653.1"/>
    <property type="molecule type" value="Genomic_DNA"/>
</dbReference>
<sequence length="101" mass="11583">MDEEFFASFANRSSSETFNAIYAWTLFKGPLLLPDGRSTPRCHLRTVGFLPLHRGNIHRSRGRSGNGDAVCDPWKAGKLHHERGKNRILQFHSFKTRGFLR</sequence>
<proteinExistence type="predicted"/>
<name>A0A835UP33_VANPL</name>
<comment type="caution">
    <text evidence="1">The sequence shown here is derived from an EMBL/GenBank/DDBJ whole genome shotgun (WGS) entry which is preliminary data.</text>
</comment>
<evidence type="ECO:0000313" key="1">
    <source>
        <dbReference type="EMBL" id="KAG0468653.1"/>
    </source>
</evidence>
<reference evidence="1 2" key="1">
    <citation type="journal article" date="2020" name="Nat. Food">
        <title>A phased Vanilla planifolia genome enables genetic improvement of flavour and production.</title>
        <authorList>
            <person name="Hasing T."/>
            <person name="Tang H."/>
            <person name="Brym M."/>
            <person name="Khazi F."/>
            <person name="Huang T."/>
            <person name="Chambers A.H."/>
        </authorList>
    </citation>
    <scope>NUCLEOTIDE SEQUENCE [LARGE SCALE GENOMIC DNA]</scope>
    <source>
        <tissue evidence="1">Leaf</tissue>
    </source>
</reference>
<dbReference type="Proteomes" id="UP000639772">
    <property type="component" value="Chromosome 9"/>
</dbReference>